<dbReference type="InterPro" id="IPR009057">
    <property type="entry name" value="Homeodomain-like_sf"/>
</dbReference>
<comment type="caution">
    <text evidence="4">The sequence shown here is derived from an EMBL/GenBank/DDBJ whole genome shotgun (WGS) entry which is preliminary data.</text>
</comment>
<dbReference type="GO" id="GO:0043565">
    <property type="term" value="F:sequence-specific DNA binding"/>
    <property type="evidence" value="ECO:0007669"/>
    <property type="project" value="InterPro"/>
</dbReference>
<evidence type="ECO:0000313" key="4">
    <source>
        <dbReference type="EMBL" id="OQM42258.1"/>
    </source>
</evidence>
<dbReference type="Gene3D" id="1.10.10.60">
    <property type="entry name" value="Homeodomain-like"/>
    <property type="match status" value="1"/>
</dbReference>
<dbReference type="Pfam" id="PF12833">
    <property type="entry name" value="HTH_18"/>
    <property type="match status" value="1"/>
</dbReference>
<dbReference type="Proteomes" id="UP000192573">
    <property type="component" value="Unassembled WGS sequence"/>
</dbReference>
<sequence length="294" mass="32833">MEVSGMLMEKQKIVLEGEISLISGSIFCPVRPVWQDESLSHGLKVIIIEKGELLCRFPGQKEQHIKGPALCAVWNQDSAEASQCFIPGTSLHYTSIILSTNMLLKHPCADVTDKLSAGMHLALSATPRMQVQTVPKVFSDLQAQLFTSPLQGISRQLYLTGKALEIVAYTLDSMTLTKGKGESSMPRLITAEIARLHDVKVLLAERLNAPPSIHELSVMVSMNTRKLTVGFRQLFGQSIHEYLHTLRLETAWRMLSTGEYNVSYVAYHIGYTPAHLSVAFRKKYGYSPKVLRYK</sequence>
<evidence type="ECO:0000259" key="3">
    <source>
        <dbReference type="PROSITE" id="PS01124"/>
    </source>
</evidence>
<keyword evidence="1" id="KW-0805">Transcription regulation</keyword>
<name>A0A1V8P0N2_CITBR</name>
<dbReference type="InterPro" id="IPR018060">
    <property type="entry name" value="HTH_AraC"/>
</dbReference>
<dbReference type="EMBL" id="NAEW01000004">
    <property type="protein sequence ID" value="OQM42258.1"/>
    <property type="molecule type" value="Genomic_DNA"/>
</dbReference>
<gene>
    <name evidence="4" type="ORF">BZK42_12090</name>
</gene>
<dbReference type="SMART" id="SM00342">
    <property type="entry name" value="HTH_ARAC"/>
    <property type="match status" value="1"/>
</dbReference>
<keyword evidence="2" id="KW-0804">Transcription</keyword>
<dbReference type="PANTHER" id="PTHR47893:SF1">
    <property type="entry name" value="REGULATORY PROTEIN PCHR"/>
    <property type="match status" value="1"/>
</dbReference>
<reference evidence="4 5" key="1">
    <citation type="submission" date="2017-03" db="EMBL/GenBank/DDBJ databases">
        <authorList>
            <person name="Afonso C.L."/>
            <person name="Miller P.J."/>
            <person name="Scott M.A."/>
            <person name="Spackman E."/>
            <person name="Goraichik I."/>
            <person name="Dimitrov K.M."/>
            <person name="Suarez D.L."/>
            <person name="Swayne D.E."/>
        </authorList>
    </citation>
    <scope>NUCLEOTIDE SEQUENCE [LARGE SCALE GENOMIC DNA]</scope>
    <source>
        <strain evidence="4 5">ATCC 51113</strain>
    </source>
</reference>
<dbReference type="SUPFAM" id="SSF46689">
    <property type="entry name" value="Homeodomain-like"/>
    <property type="match status" value="2"/>
</dbReference>
<organism evidence="4 5">
    <name type="scientific">Citrobacter braakii</name>
    <dbReference type="NCBI Taxonomy" id="57706"/>
    <lineage>
        <taxon>Bacteria</taxon>
        <taxon>Pseudomonadati</taxon>
        <taxon>Pseudomonadota</taxon>
        <taxon>Gammaproteobacteria</taxon>
        <taxon>Enterobacterales</taxon>
        <taxon>Enterobacteriaceae</taxon>
        <taxon>Citrobacter</taxon>
        <taxon>Citrobacter freundii complex</taxon>
    </lineage>
</organism>
<accession>A0A1V8P0N2</accession>
<dbReference type="AlphaFoldDB" id="A0A1V8P0N2"/>
<protein>
    <recommendedName>
        <fullName evidence="3">HTH araC/xylS-type domain-containing protein</fullName>
    </recommendedName>
</protein>
<dbReference type="GO" id="GO:0003700">
    <property type="term" value="F:DNA-binding transcription factor activity"/>
    <property type="evidence" value="ECO:0007669"/>
    <property type="project" value="InterPro"/>
</dbReference>
<evidence type="ECO:0000256" key="2">
    <source>
        <dbReference type="ARBA" id="ARBA00023163"/>
    </source>
</evidence>
<dbReference type="PANTHER" id="PTHR47893">
    <property type="entry name" value="REGULATORY PROTEIN PCHR"/>
    <property type="match status" value="1"/>
</dbReference>
<dbReference type="PROSITE" id="PS01124">
    <property type="entry name" value="HTH_ARAC_FAMILY_2"/>
    <property type="match status" value="1"/>
</dbReference>
<proteinExistence type="predicted"/>
<evidence type="ECO:0000256" key="1">
    <source>
        <dbReference type="ARBA" id="ARBA00023015"/>
    </source>
</evidence>
<evidence type="ECO:0000313" key="5">
    <source>
        <dbReference type="Proteomes" id="UP000192573"/>
    </source>
</evidence>
<feature type="domain" description="HTH araC/xylS-type" evidence="3">
    <location>
        <begin position="197"/>
        <end position="294"/>
    </location>
</feature>
<dbReference type="InterPro" id="IPR053142">
    <property type="entry name" value="PchR_regulatory_protein"/>
</dbReference>